<evidence type="ECO:0000313" key="3">
    <source>
        <dbReference type="EMBL" id="ELK24055.1"/>
    </source>
</evidence>
<dbReference type="InterPro" id="IPR050143">
    <property type="entry name" value="TRIM/RBCC"/>
</dbReference>
<dbReference type="Proteomes" id="UP000010556">
    <property type="component" value="Unassembled WGS sequence"/>
</dbReference>
<reference evidence="4" key="1">
    <citation type="journal article" date="2013" name="Science">
        <title>Comparative analysis of bat genomes provides insight into the evolution of flight and immunity.</title>
        <authorList>
            <person name="Zhang G."/>
            <person name="Cowled C."/>
            <person name="Shi Z."/>
            <person name="Huang Z."/>
            <person name="Bishop-Lilly K.A."/>
            <person name="Fang X."/>
            <person name="Wynne J.W."/>
            <person name="Xiong Z."/>
            <person name="Baker M.L."/>
            <person name="Zhao W."/>
            <person name="Tachedjian M."/>
            <person name="Zhu Y."/>
            <person name="Zhou P."/>
            <person name="Jiang X."/>
            <person name="Ng J."/>
            <person name="Yang L."/>
            <person name="Wu L."/>
            <person name="Xiao J."/>
            <person name="Feng Y."/>
            <person name="Chen Y."/>
            <person name="Sun X."/>
            <person name="Zhang Y."/>
            <person name="Marsh G.A."/>
            <person name="Crameri G."/>
            <person name="Broder C.C."/>
            <person name="Frey K.G."/>
            <person name="Wang L.F."/>
            <person name="Wang J."/>
        </authorList>
    </citation>
    <scope>NUCLEOTIDE SEQUENCE [LARGE SCALE GENOMIC DNA]</scope>
</reference>
<dbReference type="AlphaFoldDB" id="L5LDI3"/>
<dbReference type="InterPro" id="IPR001870">
    <property type="entry name" value="B30.2/SPRY"/>
</dbReference>
<dbReference type="SMART" id="SM00589">
    <property type="entry name" value="PRY"/>
    <property type="match status" value="1"/>
</dbReference>
<dbReference type="InterPro" id="IPR003877">
    <property type="entry name" value="SPRY_dom"/>
</dbReference>
<dbReference type="Pfam" id="PF13765">
    <property type="entry name" value="PRY"/>
    <property type="match status" value="1"/>
</dbReference>
<dbReference type="CDD" id="cd15829">
    <property type="entry name" value="SPRY_PRY_TRIM75"/>
    <property type="match status" value="1"/>
</dbReference>
<feature type="domain" description="B30.2/SPRY" evidence="2">
    <location>
        <begin position="1"/>
        <end position="190"/>
    </location>
</feature>
<dbReference type="InterPro" id="IPR035785">
    <property type="entry name" value="SPRY/PRY_TRIM75"/>
</dbReference>
<evidence type="ECO:0000256" key="1">
    <source>
        <dbReference type="SAM" id="MobiDB-lite"/>
    </source>
</evidence>
<dbReference type="InterPro" id="IPR006574">
    <property type="entry name" value="PRY"/>
</dbReference>
<dbReference type="InterPro" id="IPR013320">
    <property type="entry name" value="ConA-like_dom_sf"/>
</dbReference>
<organism evidence="3 4">
    <name type="scientific">Myotis davidii</name>
    <name type="common">David's myotis</name>
    <dbReference type="NCBI Taxonomy" id="225400"/>
    <lineage>
        <taxon>Eukaryota</taxon>
        <taxon>Metazoa</taxon>
        <taxon>Chordata</taxon>
        <taxon>Craniata</taxon>
        <taxon>Vertebrata</taxon>
        <taxon>Euteleostomi</taxon>
        <taxon>Mammalia</taxon>
        <taxon>Eutheria</taxon>
        <taxon>Laurasiatheria</taxon>
        <taxon>Chiroptera</taxon>
        <taxon>Yangochiroptera</taxon>
        <taxon>Vespertilionidae</taxon>
        <taxon>Myotis</taxon>
    </lineage>
</organism>
<evidence type="ECO:0000313" key="4">
    <source>
        <dbReference type="Proteomes" id="UP000010556"/>
    </source>
</evidence>
<keyword evidence="4" id="KW-1185">Reference proteome</keyword>
<dbReference type="InterPro" id="IPR043136">
    <property type="entry name" value="B30.2/SPRY_sf"/>
</dbReference>
<dbReference type="PANTHER" id="PTHR24103">
    <property type="entry name" value="E3 UBIQUITIN-PROTEIN LIGASE TRIM"/>
    <property type="match status" value="1"/>
</dbReference>
<protein>
    <submittedName>
        <fullName evidence="3">Tripartite motif-containing protein 75</fullName>
    </submittedName>
</protein>
<gene>
    <name evidence="3" type="ORF">MDA_GLEAN10013350</name>
</gene>
<dbReference type="PROSITE" id="PS50188">
    <property type="entry name" value="B302_SPRY"/>
    <property type="match status" value="1"/>
</dbReference>
<dbReference type="FunFam" id="2.60.120.920:FF:000004">
    <property type="entry name" value="Butyrophilin subfamily 1 member A1"/>
    <property type="match status" value="1"/>
</dbReference>
<evidence type="ECO:0000259" key="2">
    <source>
        <dbReference type="PROSITE" id="PS50188"/>
    </source>
</evidence>
<sequence length="190" mass="21469">MVDTAKVLQTTRGKKEQQGETRLSPETAHPNLTVSEDKKCVQYTKRRQDVLDSPKRFIVNTVVLGFPYFHSGRHFWEVEVGDKTTWEIGVCTDSLATRLRRSPAAAQGSWQLRWHGNDSDAPGAGPPLLSELKPRDMGVFLDYETGEISFYNMAAKSHSFTFDDTFNGPLRPYFYLGHDSEPLRISIGTD</sequence>
<dbReference type="PRINTS" id="PR01407">
    <property type="entry name" value="BUTYPHLNCDUF"/>
</dbReference>
<dbReference type="EMBL" id="KB113091">
    <property type="protein sequence ID" value="ELK24055.1"/>
    <property type="molecule type" value="Genomic_DNA"/>
</dbReference>
<name>L5LDI3_MYODS</name>
<dbReference type="Gene3D" id="2.60.120.920">
    <property type="match status" value="1"/>
</dbReference>
<proteinExistence type="predicted"/>
<dbReference type="SMART" id="SM00449">
    <property type="entry name" value="SPRY"/>
    <property type="match status" value="1"/>
</dbReference>
<feature type="region of interest" description="Disordered" evidence="1">
    <location>
        <begin position="1"/>
        <end position="31"/>
    </location>
</feature>
<dbReference type="InterPro" id="IPR003879">
    <property type="entry name" value="Butyrophylin_SPRY"/>
</dbReference>
<dbReference type="SUPFAM" id="SSF49899">
    <property type="entry name" value="Concanavalin A-like lectins/glucanases"/>
    <property type="match status" value="1"/>
</dbReference>
<accession>L5LDI3</accession>
<dbReference type="Pfam" id="PF00622">
    <property type="entry name" value="SPRY"/>
    <property type="match status" value="1"/>
</dbReference>